<evidence type="ECO:0000313" key="2">
    <source>
        <dbReference type="EMBL" id="AVH79893.1"/>
    </source>
</evidence>
<dbReference type="EMBL" id="MG792042">
    <property type="protein sequence ID" value="AVH79893.1"/>
    <property type="molecule type" value="Genomic_DNA"/>
</dbReference>
<protein>
    <submittedName>
        <fullName evidence="1">V2</fullName>
    </submittedName>
</protein>
<name>A0A1X9QM34_9GEMI</name>
<dbReference type="EMBL" id="KX574859">
    <property type="protein sequence ID" value="ARQ32247.1"/>
    <property type="molecule type" value="Genomic_DNA"/>
</dbReference>
<reference evidence="2" key="2">
    <citation type="submission" date="2018-01" db="EMBL/GenBank/DDBJ databases">
        <authorList>
            <person name="Bejerman N."/>
            <person name="Samarfard S."/>
            <person name="Trucco V."/>
            <person name="de Breuil S."/>
            <person name="Dietzgen R."/>
            <person name="Giolitti F."/>
        </authorList>
    </citation>
    <scope>NUCLEOTIDE SEQUENCE</scope>
    <source>
        <strain evidence="2">General Pico</strain>
    </source>
</reference>
<proteinExistence type="predicted"/>
<sequence>MGHVIGKRVYGILCCLDFLVAKYRFNFFIYHFILDKWKVVYTCSRNCPRHTGNYRAFVRISSLGSRFGRPQN</sequence>
<accession>A0A1X9QM34</accession>
<organism evidence="1">
    <name type="scientific">Capulavirus medicagonis</name>
    <dbReference type="NCBI Taxonomy" id="1306546"/>
    <lineage>
        <taxon>Viruses</taxon>
        <taxon>Monodnaviria</taxon>
        <taxon>Shotokuvirae</taxon>
        <taxon>Cressdnaviricota</taxon>
        <taxon>Repensiviricetes</taxon>
        <taxon>Geplafuvirales</taxon>
        <taxon>Geminiviridae</taxon>
        <taxon>Capulavirus</taxon>
    </lineage>
</organism>
<reference evidence="1" key="1">
    <citation type="journal article" date="2018" name="Arch. Virol.">
        <title>Genome characterization of an Argentinean isolate of alfalfa leaf curl virus.</title>
        <authorList>
            <person name="Bejerman N."/>
            <person name="Trucco V."/>
            <person name="de Breuil S."/>
            <person name="Giolitti F."/>
            <person name="Sergio L."/>
        </authorList>
    </citation>
    <scope>NUCLEOTIDE SEQUENCE</scope>
    <source>
        <strain evidence="1">Manfredi</strain>
    </source>
</reference>
<evidence type="ECO:0000313" key="1">
    <source>
        <dbReference type="EMBL" id="ARQ32247.1"/>
    </source>
</evidence>